<evidence type="ECO:0000256" key="6">
    <source>
        <dbReference type="ARBA" id="ARBA00023304"/>
    </source>
</evidence>
<feature type="domain" description="ACT" evidence="9">
    <location>
        <begin position="7"/>
        <end position="81"/>
    </location>
</feature>
<dbReference type="InterPro" id="IPR027271">
    <property type="entry name" value="Acetolactate_synth/TF_NikR_C"/>
</dbReference>
<keyword evidence="5 8" id="KW-0028">Amino-acid biosynthesis</keyword>
<comment type="catalytic activity">
    <reaction evidence="7 8">
        <text>2 pyruvate + H(+) = (2S)-2-acetolactate + CO2</text>
        <dbReference type="Rhea" id="RHEA:25249"/>
        <dbReference type="ChEBI" id="CHEBI:15361"/>
        <dbReference type="ChEBI" id="CHEBI:15378"/>
        <dbReference type="ChEBI" id="CHEBI:16526"/>
        <dbReference type="ChEBI" id="CHEBI:58476"/>
        <dbReference type="EC" id="2.2.1.6"/>
    </reaction>
</comment>
<dbReference type="RefSeq" id="WP_187332599.1">
    <property type="nucleotide sequence ID" value="NZ_CP060490.1"/>
</dbReference>
<dbReference type="PANTHER" id="PTHR30239">
    <property type="entry name" value="ACETOLACTATE SYNTHASE SMALL SUBUNIT"/>
    <property type="match status" value="1"/>
</dbReference>
<keyword evidence="6 8" id="KW-0100">Branched-chain amino acid biosynthesis</keyword>
<evidence type="ECO:0000313" key="11">
    <source>
        <dbReference type="Proteomes" id="UP000515960"/>
    </source>
</evidence>
<comment type="pathway">
    <text evidence="2 8">Amino-acid biosynthesis; L-valine biosynthesis; L-valine from pyruvate: step 1/4.</text>
</comment>
<dbReference type="InterPro" id="IPR054480">
    <property type="entry name" value="AHAS_small-like_ACT"/>
</dbReference>
<dbReference type="InterPro" id="IPR039557">
    <property type="entry name" value="AHAS_ACT"/>
</dbReference>
<dbReference type="InterPro" id="IPR002912">
    <property type="entry name" value="ACT_dom"/>
</dbReference>
<dbReference type="Gene3D" id="3.30.70.1150">
    <property type="entry name" value="ACT-like. Chain A, domain 2"/>
    <property type="match status" value="1"/>
</dbReference>
<evidence type="ECO:0000256" key="3">
    <source>
        <dbReference type="ARBA" id="ARBA00006341"/>
    </source>
</evidence>
<dbReference type="NCBIfam" id="NF008864">
    <property type="entry name" value="PRK11895.1"/>
    <property type="match status" value="1"/>
</dbReference>
<dbReference type="CDD" id="cd04878">
    <property type="entry name" value="ACT_AHAS"/>
    <property type="match status" value="1"/>
</dbReference>
<dbReference type="Gene3D" id="3.30.70.260">
    <property type="match status" value="1"/>
</dbReference>
<protein>
    <recommendedName>
        <fullName evidence="8">Acetolactate synthase small subunit</fullName>
        <shortName evidence="8">AHAS</shortName>
        <shortName evidence="8">ALS</shortName>
        <ecNumber evidence="8">2.2.1.6</ecNumber>
    </recommendedName>
    <alternativeName>
        <fullName evidence="8">Acetohydroxy-acid synthase small subunit</fullName>
    </alternativeName>
</protein>
<evidence type="ECO:0000256" key="2">
    <source>
        <dbReference type="ARBA" id="ARBA00005025"/>
    </source>
</evidence>
<dbReference type="GO" id="GO:0009097">
    <property type="term" value="P:isoleucine biosynthetic process"/>
    <property type="evidence" value="ECO:0007669"/>
    <property type="project" value="UniProtKB-UniRule"/>
</dbReference>
<dbReference type="KEGG" id="ohi:H8790_11295"/>
<proteinExistence type="inferred from homology"/>
<dbReference type="NCBIfam" id="TIGR00119">
    <property type="entry name" value="acolac_sm"/>
    <property type="match status" value="1"/>
</dbReference>
<dbReference type="InterPro" id="IPR045865">
    <property type="entry name" value="ACT-like_dom_sf"/>
</dbReference>
<dbReference type="GO" id="GO:0003984">
    <property type="term" value="F:acetolactate synthase activity"/>
    <property type="evidence" value="ECO:0007669"/>
    <property type="project" value="UniProtKB-UniRule"/>
</dbReference>
<sequence length="174" mass="19511">MTQEKVALALLVENNTGVLARVAMMFGRRGYNIDSLTVSETNDPGISRITIATHGEEKVIDQIVLQTKKLIEVRSIRVEDTSAAIQRELLLVKLRTTENQRSRIKEICEIYEAKIVDLTRDSLIVELTGKPGKIDAFLEVLSPYDIIEQCRTGMTTIGRGSAVMPYDHTENHRA</sequence>
<dbReference type="InterPro" id="IPR004789">
    <property type="entry name" value="Acetalactate_synth_ssu"/>
</dbReference>
<evidence type="ECO:0000256" key="7">
    <source>
        <dbReference type="ARBA" id="ARBA00048670"/>
    </source>
</evidence>
<evidence type="ECO:0000313" key="10">
    <source>
        <dbReference type="EMBL" id="QNL44019.1"/>
    </source>
</evidence>
<gene>
    <name evidence="10" type="primary">ilvN</name>
    <name evidence="10" type="ORF">H8790_11295</name>
</gene>
<dbReference type="PROSITE" id="PS51671">
    <property type="entry name" value="ACT"/>
    <property type="match status" value="1"/>
</dbReference>
<dbReference type="SUPFAM" id="SSF55021">
    <property type="entry name" value="ACT-like"/>
    <property type="match status" value="2"/>
</dbReference>
<reference evidence="10 11" key="1">
    <citation type="submission" date="2020-08" db="EMBL/GenBank/DDBJ databases">
        <authorList>
            <person name="Liu C."/>
            <person name="Sun Q."/>
        </authorList>
    </citation>
    <scope>NUCLEOTIDE SEQUENCE [LARGE SCALE GENOMIC DNA]</scope>
    <source>
        <strain evidence="10 11">NSJ-62</strain>
    </source>
</reference>
<comment type="function">
    <text evidence="8">Catalyzes the conversion of 2 pyruvate molecules into acetolactate in the first common step of the biosynthetic pathway of the branched-amino acids such as leucine, isoleucine, and valine.</text>
</comment>
<dbReference type="Pfam" id="PF10369">
    <property type="entry name" value="ALS_ss_C"/>
    <property type="match status" value="1"/>
</dbReference>
<accession>A0A7G9B388</accession>
<comment type="subunit">
    <text evidence="4 8">Dimer of large and small chains.</text>
</comment>
<name>A0A7G9B388_9FIRM</name>
<organism evidence="10 11">
    <name type="scientific">Oscillibacter hominis</name>
    <dbReference type="NCBI Taxonomy" id="2763056"/>
    <lineage>
        <taxon>Bacteria</taxon>
        <taxon>Bacillati</taxon>
        <taxon>Bacillota</taxon>
        <taxon>Clostridia</taxon>
        <taxon>Eubacteriales</taxon>
        <taxon>Oscillospiraceae</taxon>
        <taxon>Oscillibacter</taxon>
    </lineage>
</organism>
<evidence type="ECO:0000256" key="5">
    <source>
        <dbReference type="ARBA" id="ARBA00022605"/>
    </source>
</evidence>
<evidence type="ECO:0000256" key="4">
    <source>
        <dbReference type="ARBA" id="ARBA00011744"/>
    </source>
</evidence>
<evidence type="ECO:0000256" key="1">
    <source>
        <dbReference type="ARBA" id="ARBA00004974"/>
    </source>
</evidence>
<dbReference type="EMBL" id="CP060490">
    <property type="protein sequence ID" value="QNL44019.1"/>
    <property type="molecule type" value="Genomic_DNA"/>
</dbReference>
<evidence type="ECO:0000256" key="8">
    <source>
        <dbReference type="RuleBase" id="RU368092"/>
    </source>
</evidence>
<dbReference type="UniPathway" id="UPA00047">
    <property type="reaction ID" value="UER00055"/>
</dbReference>
<keyword evidence="8 10" id="KW-0808">Transferase</keyword>
<dbReference type="FunFam" id="3.30.70.1150:FF:000001">
    <property type="entry name" value="Acetolactate synthase small subunit"/>
    <property type="match status" value="1"/>
</dbReference>
<keyword evidence="11" id="KW-1185">Reference proteome</keyword>
<dbReference type="InterPro" id="IPR019455">
    <property type="entry name" value="Acetolactate_synth_ssu_C"/>
</dbReference>
<evidence type="ECO:0000259" key="9">
    <source>
        <dbReference type="PROSITE" id="PS51671"/>
    </source>
</evidence>
<dbReference type="EC" id="2.2.1.6" evidence="8"/>
<dbReference type="GO" id="GO:0009099">
    <property type="term" value="P:L-valine biosynthetic process"/>
    <property type="evidence" value="ECO:0007669"/>
    <property type="project" value="UniProtKB-UniRule"/>
</dbReference>
<dbReference type="AlphaFoldDB" id="A0A7G9B388"/>
<dbReference type="GO" id="GO:1990610">
    <property type="term" value="F:acetolactate synthase regulator activity"/>
    <property type="evidence" value="ECO:0007669"/>
    <property type="project" value="UniProtKB-UniRule"/>
</dbReference>
<dbReference type="Proteomes" id="UP000515960">
    <property type="component" value="Chromosome"/>
</dbReference>
<comment type="similarity">
    <text evidence="3 8">Belongs to the acetolactate synthase small subunit family.</text>
</comment>
<dbReference type="PANTHER" id="PTHR30239:SF0">
    <property type="entry name" value="ACETOLACTATE SYNTHASE SMALL SUBUNIT 1, CHLOROPLASTIC"/>
    <property type="match status" value="1"/>
</dbReference>
<comment type="pathway">
    <text evidence="1 8">Amino-acid biosynthesis; L-isoleucine biosynthesis; L-isoleucine from 2-oxobutanoate: step 1/4.</text>
</comment>
<dbReference type="Pfam" id="PF22629">
    <property type="entry name" value="ACT_AHAS_ss"/>
    <property type="match status" value="1"/>
</dbReference>
<dbReference type="GO" id="GO:0005829">
    <property type="term" value="C:cytosol"/>
    <property type="evidence" value="ECO:0007669"/>
    <property type="project" value="TreeGrafter"/>
</dbReference>
<dbReference type="UniPathway" id="UPA00049">
    <property type="reaction ID" value="UER00059"/>
</dbReference>